<dbReference type="PROSITE" id="PS51375">
    <property type="entry name" value="PPR"/>
    <property type="match status" value="2"/>
</dbReference>
<dbReference type="NCBIfam" id="TIGR00756">
    <property type="entry name" value="PPR"/>
    <property type="match status" value="1"/>
</dbReference>
<evidence type="ECO:0000256" key="1">
    <source>
        <dbReference type="ARBA" id="ARBA00022737"/>
    </source>
</evidence>
<dbReference type="Proteomes" id="UP000604046">
    <property type="component" value="Unassembled WGS sequence"/>
</dbReference>
<dbReference type="OrthoDB" id="185373at2759"/>
<feature type="repeat" description="PPR" evidence="2">
    <location>
        <begin position="17"/>
        <end position="51"/>
    </location>
</feature>
<evidence type="ECO:0000313" key="4">
    <source>
        <dbReference type="Proteomes" id="UP000604046"/>
    </source>
</evidence>
<protein>
    <submittedName>
        <fullName evidence="3">PPR10 protein</fullName>
    </submittedName>
</protein>
<keyword evidence="1" id="KW-0677">Repeat</keyword>
<dbReference type="EMBL" id="CAJNDS010000242">
    <property type="protein sequence ID" value="CAE7033013.1"/>
    <property type="molecule type" value="Genomic_DNA"/>
</dbReference>
<feature type="repeat" description="PPR" evidence="2">
    <location>
        <begin position="52"/>
        <end position="86"/>
    </location>
</feature>
<comment type="caution">
    <text evidence="3">The sequence shown here is derived from an EMBL/GenBank/DDBJ whole genome shotgun (WGS) entry which is preliminary data.</text>
</comment>
<dbReference type="Gene3D" id="1.25.40.10">
    <property type="entry name" value="Tetratricopeptide repeat domain"/>
    <property type="match status" value="1"/>
</dbReference>
<dbReference type="AlphaFoldDB" id="A0A812IHH8"/>
<proteinExistence type="predicted"/>
<keyword evidence="4" id="KW-1185">Reference proteome</keyword>
<dbReference type="PANTHER" id="PTHR47936:SF1">
    <property type="entry name" value="PENTATRICOPEPTIDE REPEAT-CONTAINING PROTEIN GUN1, CHLOROPLASTIC"/>
    <property type="match status" value="1"/>
</dbReference>
<name>A0A812IHH8_9DINO</name>
<accession>A0A812IHH8</accession>
<evidence type="ECO:0000313" key="3">
    <source>
        <dbReference type="EMBL" id="CAE7033013.1"/>
    </source>
</evidence>
<dbReference type="PANTHER" id="PTHR47936">
    <property type="entry name" value="PPR_LONG DOMAIN-CONTAINING PROTEIN"/>
    <property type="match status" value="1"/>
</dbReference>
<sequence>MSIQHGGAGCFFGSRVSARTYNAALSACAAAGKLELALVLMAELQEEELIPNLMTYRYAIQSCEESGQWELALDLVAEMQSVKTEPKQLIFSSVAAACRRAGLEELASSYDWKDVSVS</sequence>
<organism evidence="3 4">
    <name type="scientific">Symbiodinium natans</name>
    <dbReference type="NCBI Taxonomy" id="878477"/>
    <lineage>
        <taxon>Eukaryota</taxon>
        <taxon>Sar</taxon>
        <taxon>Alveolata</taxon>
        <taxon>Dinophyceae</taxon>
        <taxon>Suessiales</taxon>
        <taxon>Symbiodiniaceae</taxon>
        <taxon>Symbiodinium</taxon>
    </lineage>
</organism>
<reference evidence="3" key="1">
    <citation type="submission" date="2021-02" db="EMBL/GenBank/DDBJ databases">
        <authorList>
            <person name="Dougan E. K."/>
            <person name="Rhodes N."/>
            <person name="Thang M."/>
            <person name="Chan C."/>
        </authorList>
    </citation>
    <scope>NUCLEOTIDE SEQUENCE</scope>
</reference>
<evidence type="ECO:0000256" key="2">
    <source>
        <dbReference type="PROSITE-ProRule" id="PRU00708"/>
    </source>
</evidence>
<gene>
    <name evidence="3" type="primary">PPR10</name>
    <name evidence="3" type="ORF">SNAT2548_LOCUS3967</name>
</gene>
<dbReference type="InterPro" id="IPR011990">
    <property type="entry name" value="TPR-like_helical_dom_sf"/>
</dbReference>
<dbReference type="InterPro" id="IPR002885">
    <property type="entry name" value="PPR_rpt"/>
</dbReference>
<dbReference type="Pfam" id="PF13812">
    <property type="entry name" value="PPR_3"/>
    <property type="match status" value="1"/>
</dbReference>